<dbReference type="EMBL" id="JAUTDP010000006">
    <property type="protein sequence ID" value="KAK3398711.1"/>
    <property type="molecule type" value="Genomic_DNA"/>
</dbReference>
<keyword evidence="1" id="KW-0472">Membrane</keyword>
<keyword evidence="1" id="KW-0812">Transmembrane</keyword>
<reference evidence="2" key="2">
    <citation type="submission" date="2023-07" db="EMBL/GenBank/DDBJ databases">
        <authorList>
            <consortium name="Lawrence Berkeley National Laboratory"/>
            <person name="Haridas S."/>
            <person name="Hensen N."/>
            <person name="Bonometti L."/>
            <person name="Westerberg I."/>
            <person name="Brannstrom I.O."/>
            <person name="Guillou S."/>
            <person name="Cros-Aarteil S."/>
            <person name="Calhoun S."/>
            <person name="Kuo A."/>
            <person name="Mondo S."/>
            <person name="Pangilinan J."/>
            <person name="Riley R."/>
            <person name="LaButti K."/>
            <person name="Andreopoulos B."/>
            <person name="Lipzen A."/>
            <person name="Chen C."/>
            <person name="Yanf M."/>
            <person name="Daum C."/>
            <person name="Ng V."/>
            <person name="Clum A."/>
            <person name="Steindorff A."/>
            <person name="Ohm R."/>
            <person name="Martin F."/>
            <person name="Silar P."/>
            <person name="Natvig D."/>
            <person name="Lalanne C."/>
            <person name="Gautier V."/>
            <person name="Ament-velasquez S.L."/>
            <person name="Kruys A."/>
            <person name="Hutchinson M.I."/>
            <person name="Powell A.J."/>
            <person name="Barry K."/>
            <person name="Miller A.N."/>
            <person name="Grigoriev I.V."/>
            <person name="Debuchy R."/>
            <person name="Gladieux P."/>
            <person name="Thoren M.H."/>
            <person name="Johannesson H."/>
        </authorList>
    </citation>
    <scope>NUCLEOTIDE SEQUENCE</scope>
    <source>
        <strain evidence="2">FGSC 1904</strain>
    </source>
</reference>
<gene>
    <name evidence="2" type="ORF">B0T20DRAFT_216133</name>
</gene>
<evidence type="ECO:0000313" key="2">
    <source>
        <dbReference type="EMBL" id="KAK3398711.1"/>
    </source>
</evidence>
<dbReference type="AlphaFoldDB" id="A0AAE0PF20"/>
<evidence type="ECO:0000313" key="3">
    <source>
        <dbReference type="Proteomes" id="UP001281003"/>
    </source>
</evidence>
<dbReference type="Proteomes" id="UP001281003">
    <property type="component" value="Unassembled WGS sequence"/>
</dbReference>
<comment type="caution">
    <text evidence="2">The sequence shown here is derived from an EMBL/GenBank/DDBJ whole genome shotgun (WGS) entry which is preliminary data.</text>
</comment>
<keyword evidence="1" id="KW-1133">Transmembrane helix</keyword>
<evidence type="ECO:0000256" key="1">
    <source>
        <dbReference type="SAM" id="Phobius"/>
    </source>
</evidence>
<proteinExistence type="predicted"/>
<organism evidence="2 3">
    <name type="scientific">Sordaria brevicollis</name>
    <dbReference type="NCBI Taxonomy" id="83679"/>
    <lineage>
        <taxon>Eukaryota</taxon>
        <taxon>Fungi</taxon>
        <taxon>Dikarya</taxon>
        <taxon>Ascomycota</taxon>
        <taxon>Pezizomycotina</taxon>
        <taxon>Sordariomycetes</taxon>
        <taxon>Sordariomycetidae</taxon>
        <taxon>Sordariales</taxon>
        <taxon>Sordariaceae</taxon>
        <taxon>Sordaria</taxon>
    </lineage>
</organism>
<name>A0AAE0PF20_SORBR</name>
<accession>A0AAE0PF20</accession>
<feature type="transmembrane region" description="Helical" evidence="1">
    <location>
        <begin position="34"/>
        <end position="51"/>
    </location>
</feature>
<keyword evidence="3" id="KW-1185">Reference proteome</keyword>
<protein>
    <submittedName>
        <fullName evidence="2">Uncharacterized protein</fullName>
    </submittedName>
</protein>
<feature type="transmembrane region" description="Helical" evidence="1">
    <location>
        <begin position="63"/>
        <end position="83"/>
    </location>
</feature>
<reference evidence="2" key="1">
    <citation type="journal article" date="2023" name="Mol. Phylogenet. Evol.">
        <title>Genome-scale phylogeny and comparative genomics of the fungal order Sordariales.</title>
        <authorList>
            <person name="Hensen N."/>
            <person name="Bonometti L."/>
            <person name="Westerberg I."/>
            <person name="Brannstrom I.O."/>
            <person name="Guillou S."/>
            <person name="Cros-Aarteil S."/>
            <person name="Calhoun S."/>
            <person name="Haridas S."/>
            <person name="Kuo A."/>
            <person name="Mondo S."/>
            <person name="Pangilinan J."/>
            <person name="Riley R."/>
            <person name="LaButti K."/>
            <person name="Andreopoulos B."/>
            <person name="Lipzen A."/>
            <person name="Chen C."/>
            <person name="Yan M."/>
            <person name="Daum C."/>
            <person name="Ng V."/>
            <person name="Clum A."/>
            <person name="Steindorff A."/>
            <person name="Ohm R.A."/>
            <person name="Martin F."/>
            <person name="Silar P."/>
            <person name="Natvig D.O."/>
            <person name="Lalanne C."/>
            <person name="Gautier V."/>
            <person name="Ament-Velasquez S.L."/>
            <person name="Kruys A."/>
            <person name="Hutchinson M.I."/>
            <person name="Powell A.J."/>
            <person name="Barry K."/>
            <person name="Miller A.N."/>
            <person name="Grigoriev I.V."/>
            <person name="Debuchy R."/>
            <person name="Gladieux P."/>
            <person name="Hiltunen Thoren M."/>
            <person name="Johannesson H."/>
        </authorList>
    </citation>
    <scope>NUCLEOTIDE SEQUENCE</scope>
    <source>
        <strain evidence="2">FGSC 1904</strain>
    </source>
</reference>
<sequence>MGGAYAETEVLRIFTQILCKRFSACYLLEKINSFLYFLISLFPYTVDAIFFDQTSLLHKFLSLRRWLNILIAIFRRVSWSIFIHKPELMRITTHVARRALLLTKK</sequence>